<evidence type="ECO:0000313" key="2">
    <source>
        <dbReference type="EMBL" id="CAI9919434.1"/>
    </source>
</evidence>
<reference evidence="3 4" key="2">
    <citation type="submission" date="2024-07" db="EMBL/GenBank/DDBJ databases">
        <authorList>
            <person name="Akdeniz Z."/>
        </authorList>
    </citation>
    <scope>NUCLEOTIDE SEQUENCE [LARGE SCALE GENOMIC DNA]</scope>
</reference>
<organism evidence="2">
    <name type="scientific">Hexamita inflata</name>
    <dbReference type="NCBI Taxonomy" id="28002"/>
    <lineage>
        <taxon>Eukaryota</taxon>
        <taxon>Metamonada</taxon>
        <taxon>Diplomonadida</taxon>
        <taxon>Hexamitidae</taxon>
        <taxon>Hexamitinae</taxon>
        <taxon>Hexamita</taxon>
    </lineage>
</organism>
<evidence type="ECO:0000256" key="1">
    <source>
        <dbReference type="SAM" id="Phobius"/>
    </source>
</evidence>
<name>A0AA86TI78_9EUKA</name>
<evidence type="ECO:0000313" key="4">
    <source>
        <dbReference type="Proteomes" id="UP001642409"/>
    </source>
</evidence>
<reference evidence="2" key="1">
    <citation type="submission" date="2023-06" db="EMBL/GenBank/DDBJ databases">
        <authorList>
            <person name="Kurt Z."/>
        </authorList>
    </citation>
    <scope>NUCLEOTIDE SEQUENCE</scope>
</reference>
<protein>
    <submittedName>
        <fullName evidence="3">Hypothetical_protein</fullName>
    </submittedName>
</protein>
<dbReference type="AlphaFoldDB" id="A0AA86TI78"/>
<proteinExistence type="predicted"/>
<comment type="caution">
    <text evidence="2">The sequence shown here is derived from an EMBL/GenBank/DDBJ whole genome shotgun (WGS) entry which is preliminary data.</text>
</comment>
<sequence length="273" mass="31585">MNSLIKQSQFIKSVIHCNSSRFSFYKQTTSQFGLDSVKQIENSEDATCNRIIRNVVAFAMKEVNSVSVFLNQICTGWKELECTLPSLYPKSFDGVNVVSIRALHGSTDELEHERTFWSSLALCDECIVAETACSCFGRIMQSHCTEILVLSQRMSEYILISAYFVIMQLVKQYLHAKIHSHLNNCIQLLIISIGLFLLLFLRMVESSGLNQIIQSDLIPQRHFHQYQMFNFRALHLRYFCDRQNLNALSSFRIRPILLSYSLCFKLEKRVNIK</sequence>
<keyword evidence="1" id="KW-1133">Transmembrane helix</keyword>
<accession>A0AA86TI78</accession>
<gene>
    <name evidence="2" type="ORF">HINF_LOCUS7079</name>
    <name evidence="3" type="ORF">HINF_LOCUS76105</name>
</gene>
<dbReference type="Proteomes" id="UP001642409">
    <property type="component" value="Unassembled WGS sequence"/>
</dbReference>
<evidence type="ECO:0000313" key="3">
    <source>
        <dbReference type="EMBL" id="CAL6110832.1"/>
    </source>
</evidence>
<keyword evidence="1" id="KW-0472">Membrane</keyword>
<feature type="transmembrane region" description="Helical" evidence="1">
    <location>
        <begin position="186"/>
        <end position="204"/>
    </location>
</feature>
<keyword evidence="4" id="KW-1185">Reference proteome</keyword>
<dbReference type="EMBL" id="CATOUU010000173">
    <property type="protein sequence ID" value="CAI9919434.1"/>
    <property type="molecule type" value="Genomic_DNA"/>
</dbReference>
<dbReference type="EMBL" id="CAXDID020000697">
    <property type="protein sequence ID" value="CAL6110832.1"/>
    <property type="molecule type" value="Genomic_DNA"/>
</dbReference>
<keyword evidence="1" id="KW-0812">Transmembrane</keyword>
<feature type="transmembrane region" description="Helical" evidence="1">
    <location>
        <begin position="157"/>
        <end position="174"/>
    </location>
</feature>